<name>A0A6N6VWE4_9BACT</name>
<reference evidence="1 2" key="1">
    <citation type="submission" date="2019-10" db="EMBL/GenBank/DDBJ databases">
        <title>New species of Slilvanegrellaceae.</title>
        <authorList>
            <person name="Pitt A."/>
            <person name="Hahn M.W."/>
        </authorList>
    </citation>
    <scope>NUCLEOTIDE SEQUENCE [LARGE SCALE GENOMIC DNA]</scope>
    <source>
        <strain evidence="1 2">SP-Ram-0.45-NSY-1</strain>
    </source>
</reference>
<comment type="caution">
    <text evidence="1">The sequence shown here is derived from an EMBL/GenBank/DDBJ whole genome shotgun (WGS) entry which is preliminary data.</text>
</comment>
<keyword evidence="2" id="KW-1185">Reference proteome</keyword>
<gene>
    <name evidence="1" type="ORF">GCL60_01545</name>
</gene>
<protein>
    <submittedName>
        <fullName evidence="1">Uncharacterized protein</fullName>
    </submittedName>
</protein>
<proteinExistence type="predicted"/>
<dbReference type="Proteomes" id="UP000437748">
    <property type="component" value="Unassembled WGS sequence"/>
</dbReference>
<evidence type="ECO:0000313" key="1">
    <source>
        <dbReference type="EMBL" id="KAB8040631.1"/>
    </source>
</evidence>
<dbReference type="AlphaFoldDB" id="A0A6N6VWE4"/>
<dbReference type="EMBL" id="WFLM01000001">
    <property type="protein sequence ID" value="KAB8040631.1"/>
    <property type="molecule type" value="Genomic_DNA"/>
</dbReference>
<dbReference type="OrthoDB" id="5294176at2"/>
<organism evidence="1 2">
    <name type="scientific">Silvanigrella paludirubra</name>
    <dbReference type="NCBI Taxonomy" id="2499159"/>
    <lineage>
        <taxon>Bacteria</taxon>
        <taxon>Pseudomonadati</taxon>
        <taxon>Bdellovibrionota</taxon>
        <taxon>Oligoflexia</taxon>
        <taxon>Silvanigrellales</taxon>
        <taxon>Silvanigrellaceae</taxon>
        <taxon>Silvanigrella</taxon>
    </lineage>
</organism>
<dbReference type="RefSeq" id="WP_153418147.1">
    <property type="nucleotide sequence ID" value="NZ_WFLM01000001.1"/>
</dbReference>
<accession>A0A6N6VWE4</accession>
<evidence type="ECO:0000313" key="2">
    <source>
        <dbReference type="Proteomes" id="UP000437748"/>
    </source>
</evidence>
<sequence length="134" mass="15847">MHVIWKRPDGFQNALPDDFRRIALSNGAHLWLHRHELDWYPFQVSGDWEGQDQTKRLNRLVNMLDAPQSSWKAYLEQISDDDFELKEGQSFTEITKTLIAWVTELEQSAKGHTWEIEIVRCALHDVLEKLQKFI</sequence>